<keyword evidence="1" id="KW-0472">Membrane</keyword>
<accession>A0ABR8ZTD3</accession>
<keyword evidence="1" id="KW-0812">Transmembrane</keyword>
<evidence type="ECO:0000313" key="2">
    <source>
        <dbReference type="EMBL" id="MBD8106780.1"/>
    </source>
</evidence>
<dbReference type="RefSeq" id="WP_161975949.1">
    <property type="nucleotide sequence ID" value="NZ_CP022725.1"/>
</dbReference>
<feature type="transmembrane region" description="Helical" evidence="1">
    <location>
        <begin position="20"/>
        <end position="41"/>
    </location>
</feature>
<reference evidence="2 3" key="1">
    <citation type="journal article" date="2020" name="FEMS Microbiol. Ecol.">
        <title>Temporal dynamics of bacterial communities during seed development and maturation.</title>
        <authorList>
            <person name="Chesneau G."/>
            <person name="Torres-Cortes G."/>
            <person name="Briand M."/>
            <person name="Darrasse A."/>
            <person name="Preveaux A."/>
            <person name="Marais C."/>
            <person name="Jacques M.A."/>
            <person name="Shade A."/>
            <person name="Barret M."/>
        </authorList>
    </citation>
    <scope>NUCLEOTIDE SEQUENCE [LARGE SCALE GENOMIC DNA]</scope>
    <source>
        <strain evidence="2 3">CFBP13732</strain>
    </source>
</reference>
<comment type="caution">
    <text evidence="2">The sequence shown here is derived from an EMBL/GenBank/DDBJ whole genome shotgun (WGS) entry which is preliminary data.</text>
</comment>
<organism evidence="2 3">
    <name type="scientific">Erwinia persicina</name>
    <dbReference type="NCBI Taxonomy" id="55211"/>
    <lineage>
        <taxon>Bacteria</taxon>
        <taxon>Pseudomonadati</taxon>
        <taxon>Pseudomonadota</taxon>
        <taxon>Gammaproteobacteria</taxon>
        <taxon>Enterobacterales</taxon>
        <taxon>Erwiniaceae</taxon>
        <taxon>Erwinia</taxon>
    </lineage>
</organism>
<dbReference type="GeneID" id="67475706"/>
<keyword evidence="3" id="KW-1185">Reference proteome</keyword>
<evidence type="ECO:0000256" key="1">
    <source>
        <dbReference type="SAM" id="Phobius"/>
    </source>
</evidence>
<evidence type="ECO:0000313" key="3">
    <source>
        <dbReference type="Proteomes" id="UP000661012"/>
    </source>
</evidence>
<keyword evidence="1" id="KW-1133">Transmembrane helix</keyword>
<sequence>MKKATRLTSRLGDFLTDYDVGFVALTLAVIAAIHLLCYFLMAYCDA</sequence>
<proteinExistence type="predicted"/>
<dbReference type="EMBL" id="JACYNN010000005">
    <property type="protein sequence ID" value="MBD8106780.1"/>
    <property type="molecule type" value="Genomic_DNA"/>
</dbReference>
<name>A0ABR8ZTD3_9GAMM</name>
<protein>
    <submittedName>
        <fullName evidence="2">Uncharacterized protein</fullName>
    </submittedName>
</protein>
<dbReference type="Proteomes" id="UP000661012">
    <property type="component" value="Unassembled WGS sequence"/>
</dbReference>
<gene>
    <name evidence="2" type="ORF">IFT93_10130</name>
</gene>